<feature type="region of interest" description="Disordered" evidence="1">
    <location>
        <begin position="260"/>
        <end position="287"/>
    </location>
</feature>
<dbReference type="Proteomes" id="UP000224174">
    <property type="component" value="Segment"/>
</dbReference>
<gene>
    <name evidence="2" type="ORF">RW03080701_005</name>
</gene>
<dbReference type="EMBL" id="KX349286">
    <property type="protein sequence ID" value="AOO10381.1"/>
    <property type="molecule type" value="Genomic_DNA"/>
</dbReference>
<evidence type="ECO:0000256" key="1">
    <source>
        <dbReference type="SAM" id="MobiDB-lite"/>
    </source>
</evidence>
<name>A0A1D7S9P0_9CAUD</name>
<dbReference type="InterPro" id="IPR022607">
    <property type="entry name" value="Phage_T4_Gp53_baseplate_wedge"/>
</dbReference>
<accession>A0A1D7S9P0</accession>
<feature type="compositionally biased region" description="Low complexity" evidence="1">
    <location>
        <begin position="264"/>
        <end position="287"/>
    </location>
</feature>
<protein>
    <submittedName>
        <fullName evidence="2">Baseplate wedge subunit</fullName>
    </submittedName>
</protein>
<dbReference type="Pfam" id="PF11246">
    <property type="entry name" value="Phage_gp53"/>
    <property type="match status" value="1"/>
</dbReference>
<proteinExistence type="predicted"/>
<organism evidence="2 3">
    <name type="scientific">Synechococcus phage S-RIM8</name>
    <dbReference type="NCBI Taxonomy" id="756278"/>
    <lineage>
        <taxon>Viruses</taxon>
        <taxon>Duplodnaviria</taxon>
        <taxon>Heunggongvirae</taxon>
        <taxon>Uroviricota</taxon>
        <taxon>Caudoviricetes</taxon>
        <taxon>Pantevenvirales</taxon>
        <taxon>Kyanoviridae</taxon>
        <taxon>Neptunevirus</taxon>
        <taxon>Neptunevirus srim18</taxon>
    </lineage>
</organism>
<evidence type="ECO:0000313" key="3">
    <source>
        <dbReference type="Proteomes" id="UP000224174"/>
    </source>
</evidence>
<evidence type="ECO:0000313" key="2">
    <source>
        <dbReference type="EMBL" id="AOO10381.1"/>
    </source>
</evidence>
<reference evidence="2 3" key="1">
    <citation type="journal article" date="2016" name="Environ. Microbiol.">
        <title>Genomic diversification of marine cyanophages into stable ecotypes.</title>
        <authorList>
            <person name="Marston M.F."/>
            <person name="Martiny J.B."/>
        </authorList>
    </citation>
    <scope>NUCLEOTIDE SEQUENCE [LARGE SCALE GENOMIC DNA]</scope>
    <source>
        <strain evidence="2">RW_03_0807_WH8101</strain>
    </source>
</reference>
<sequence length="287" mass="32323">MGYFNRLPDIYVAEGITSLENFKYRLTKNIFRRVFSRDDLDKYTTIFENYSIRDGDTPSSLADLVCGDVYKDWVILVVNNITDVYEQWPKNDEDLFEYIESKYDNGDSIHHWETNEILYNDIVFIKEGIEVNETFRAVLPDGTTLTKEQSIYPVSNYEYEQYQNELKRQILLPNAQIVDLIVEEFEDLVEYQPNKELDNNNNKKTQLSISQLFLNRKGSIYSSSSRNADIGAVTSFDYGSTVGNASATAGVAQSFSVTTTVDNSTSTTSSSSSSSSGSSGSSSGSGY</sequence>